<reference evidence="1" key="1">
    <citation type="submission" date="2021-06" db="EMBL/GenBank/DDBJ databases">
        <authorList>
            <person name="Hodson N. C."/>
            <person name="Mongue J. A."/>
            <person name="Jaron S. K."/>
        </authorList>
    </citation>
    <scope>NUCLEOTIDE SEQUENCE</scope>
</reference>
<accession>A0A8J2P9J3</accession>
<sequence length="86" mass="9984">MPVFTRIPCLKSEETVETRGRIFVGRRVNGHFKGFLNYASIIDLGTQDYDTDEELLKQEMFHNHDFCQLGFMVSFTTTQKQIGSYV</sequence>
<keyword evidence="2" id="KW-1185">Reference proteome</keyword>
<dbReference type="Proteomes" id="UP000708208">
    <property type="component" value="Unassembled WGS sequence"/>
</dbReference>
<comment type="caution">
    <text evidence="1">The sequence shown here is derived from an EMBL/GenBank/DDBJ whole genome shotgun (WGS) entry which is preliminary data.</text>
</comment>
<gene>
    <name evidence="1" type="ORF">AFUS01_LOCUS19784</name>
</gene>
<protein>
    <submittedName>
        <fullName evidence="1">Uncharacterized protein</fullName>
    </submittedName>
</protein>
<dbReference type="EMBL" id="CAJVCH010207433">
    <property type="protein sequence ID" value="CAG7731177.1"/>
    <property type="molecule type" value="Genomic_DNA"/>
</dbReference>
<evidence type="ECO:0000313" key="1">
    <source>
        <dbReference type="EMBL" id="CAG7731177.1"/>
    </source>
</evidence>
<evidence type="ECO:0000313" key="2">
    <source>
        <dbReference type="Proteomes" id="UP000708208"/>
    </source>
</evidence>
<dbReference type="AlphaFoldDB" id="A0A8J2P9J3"/>
<proteinExistence type="predicted"/>
<organism evidence="1 2">
    <name type="scientific">Allacma fusca</name>
    <dbReference type="NCBI Taxonomy" id="39272"/>
    <lineage>
        <taxon>Eukaryota</taxon>
        <taxon>Metazoa</taxon>
        <taxon>Ecdysozoa</taxon>
        <taxon>Arthropoda</taxon>
        <taxon>Hexapoda</taxon>
        <taxon>Collembola</taxon>
        <taxon>Symphypleona</taxon>
        <taxon>Sminthuridae</taxon>
        <taxon>Allacma</taxon>
    </lineage>
</organism>
<name>A0A8J2P9J3_9HEXA</name>